<accession>B4I7E6</accession>
<feature type="region of interest" description="Disordered" evidence="1">
    <location>
        <begin position="1"/>
        <end position="27"/>
    </location>
</feature>
<evidence type="ECO:0000313" key="2">
    <source>
        <dbReference type="EMBL" id="EDW56244.1"/>
    </source>
</evidence>
<dbReference type="AlphaFoldDB" id="B4I7E6"/>
<reference evidence="2 3" key="1">
    <citation type="journal article" date="2007" name="Nature">
        <title>Evolution of genes and genomes on the Drosophila phylogeny.</title>
        <authorList>
            <consortium name="Drosophila 12 Genomes Consortium"/>
            <person name="Clark A.G."/>
            <person name="Eisen M.B."/>
            <person name="Smith D.R."/>
            <person name="Bergman C.M."/>
            <person name="Oliver B."/>
            <person name="Markow T.A."/>
            <person name="Kaufman T.C."/>
            <person name="Kellis M."/>
            <person name="Gelbart W."/>
            <person name="Iyer V.N."/>
            <person name="Pollard D.A."/>
            <person name="Sackton T.B."/>
            <person name="Larracuente A.M."/>
            <person name="Singh N.D."/>
            <person name="Abad J.P."/>
            <person name="Abt D.N."/>
            <person name="Adryan B."/>
            <person name="Aguade M."/>
            <person name="Akashi H."/>
            <person name="Anderson W.W."/>
            <person name="Aquadro C.F."/>
            <person name="Ardell D.H."/>
            <person name="Arguello R."/>
            <person name="Artieri C.G."/>
            <person name="Barbash D.A."/>
            <person name="Barker D."/>
            <person name="Barsanti P."/>
            <person name="Batterham P."/>
            <person name="Batzoglou S."/>
            <person name="Begun D."/>
            <person name="Bhutkar A."/>
            <person name="Blanco E."/>
            <person name="Bosak S.A."/>
            <person name="Bradley R.K."/>
            <person name="Brand A.D."/>
            <person name="Brent M.R."/>
            <person name="Brooks A.N."/>
            <person name="Brown R.H."/>
            <person name="Butlin R.K."/>
            <person name="Caggese C."/>
            <person name="Calvi B.R."/>
            <person name="Bernardo de Carvalho A."/>
            <person name="Caspi A."/>
            <person name="Castrezana S."/>
            <person name="Celniker S.E."/>
            <person name="Chang J.L."/>
            <person name="Chapple C."/>
            <person name="Chatterji S."/>
            <person name="Chinwalla A."/>
            <person name="Civetta A."/>
            <person name="Clifton S.W."/>
            <person name="Comeron J.M."/>
            <person name="Costello J.C."/>
            <person name="Coyne J.A."/>
            <person name="Daub J."/>
            <person name="David R.G."/>
            <person name="Delcher A.L."/>
            <person name="Delehaunty K."/>
            <person name="Do C.B."/>
            <person name="Ebling H."/>
            <person name="Edwards K."/>
            <person name="Eickbush T."/>
            <person name="Evans J.D."/>
            <person name="Filipski A."/>
            <person name="Findeiss S."/>
            <person name="Freyhult E."/>
            <person name="Fulton L."/>
            <person name="Fulton R."/>
            <person name="Garcia A.C."/>
            <person name="Gardiner A."/>
            <person name="Garfield D.A."/>
            <person name="Garvin B.E."/>
            <person name="Gibson G."/>
            <person name="Gilbert D."/>
            <person name="Gnerre S."/>
            <person name="Godfrey J."/>
            <person name="Good R."/>
            <person name="Gotea V."/>
            <person name="Gravely B."/>
            <person name="Greenberg A.J."/>
            <person name="Griffiths-Jones S."/>
            <person name="Gross S."/>
            <person name="Guigo R."/>
            <person name="Gustafson E.A."/>
            <person name="Haerty W."/>
            <person name="Hahn M.W."/>
            <person name="Halligan D.L."/>
            <person name="Halpern A.L."/>
            <person name="Halter G.M."/>
            <person name="Han M.V."/>
            <person name="Heger A."/>
            <person name="Hillier L."/>
            <person name="Hinrichs A.S."/>
            <person name="Holmes I."/>
            <person name="Hoskins R.A."/>
            <person name="Hubisz M.J."/>
            <person name="Hultmark D."/>
            <person name="Huntley M.A."/>
            <person name="Jaffe D.B."/>
            <person name="Jagadeeshan S."/>
            <person name="Jeck W.R."/>
            <person name="Johnson J."/>
            <person name="Jones C.D."/>
            <person name="Jordan W.C."/>
            <person name="Karpen G.H."/>
            <person name="Kataoka E."/>
            <person name="Keightley P.D."/>
            <person name="Kheradpour P."/>
            <person name="Kirkness E.F."/>
            <person name="Koerich L.B."/>
            <person name="Kristiansen K."/>
            <person name="Kudrna D."/>
            <person name="Kulathinal R.J."/>
            <person name="Kumar S."/>
            <person name="Kwok R."/>
            <person name="Lander E."/>
            <person name="Langley C.H."/>
            <person name="Lapoint R."/>
            <person name="Lazzaro B.P."/>
            <person name="Lee S.J."/>
            <person name="Levesque L."/>
            <person name="Li R."/>
            <person name="Lin C.F."/>
            <person name="Lin M.F."/>
            <person name="Lindblad-Toh K."/>
            <person name="Llopart A."/>
            <person name="Long M."/>
            <person name="Low L."/>
            <person name="Lozovsky E."/>
            <person name="Lu J."/>
            <person name="Luo M."/>
            <person name="Machado C.A."/>
            <person name="Makalowski W."/>
            <person name="Marzo M."/>
            <person name="Matsuda M."/>
            <person name="Matzkin L."/>
            <person name="McAllister B."/>
            <person name="McBride C.S."/>
            <person name="McKernan B."/>
            <person name="McKernan K."/>
            <person name="Mendez-Lago M."/>
            <person name="Minx P."/>
            <person name="Mollenhauer M.U."/>
            <person name="Montooth K."/>
            <person name="Mount S.M."/>
            <person name="Mu X."/>
            <person name="Myers E."/>
            <person name="Negre B."/>
            <person name="Newfeld S."/>
            <person name="Nielsen R."/>
            <person name="Noor M.A."/>
            <person name="O'Grady P."/>
            <person name="Pachter L."/>
            <person name="Papaceit M."/>
            <person name="Parisi M.J."/>
            <person name="Parisi M."/>
            <person name="Parts L."/>
            <person name="Pedersen J.S."/>
            <person name="Pesole G."/>
            <person name="Phillippy A.M."/>
            <person name="Ponting C.P."/>
            <person name="Pop M."/>
            <person name="Porcelli D."/>
            <person name="Powell J.R."/>
            <person name="Prohaska S."/>
            <person name="Pruitt K."/>
            <person name="Puig M."/>
            <person name="Quesneville H."/>
            <person name="Ram K.R."/>
            <person name="Rand D."/>
            <person name="Rasmussen M.D."/>
            <person name="Reed L.K."/>
            <person name="Reenan R."/>
            <person name="Reily A."/>
            <person name="Remington K.A."/>
            <person name="Rieger T.T."/>
            <person name="Ritchie M.G."/>
            <person name="Robin C."/>
            <person name="Rogers Y.H."/>
            <person name="Rohde C."/>
            <person name="Rozas J."/>
            <person name="Rubenfield M.J."/>
            <person name="Ruiz A."/>
            <person name="Russo S."/>
            <person name="Salzberg S.L."/>
            <person name="Sanchez-Gracia A."/>
            <person name="Saranga D.J."/>
            <person name="Sato H."/>
            <person name="Schaeffer S.W."/>
            <person name="Schatz M.C."/>
            <person name="Schlenke T."/>
            <person name="Schwartz R."/>
            <person name="Segarra C."/>
            <person name="Singh R.S."/>
            <person name="Sirot L."/>
            <person name="Sirota M."/>
            <person name="Sisneros N.B."/>
            <person name="Smith C.D."/>
            <person name="Smith T.F."/>
            <person name="Spieth J."/>
            <person name="Stage D.E."/>
            <person name="Stark A."/>
            <person name="Stephan W."/>
            <person name="Strausberg R.L."/>
            <person name="Strempel S."/>
            <person name="Sturgill D."/>
            <person name="Sutton G."/>
            <person name="Sutton G.G."/>
            <person name="Tao W."/>
            <person name="Teichmann S."/>
            <person name="Tobari Y.N."/>
            <person name="Tomimura Y."/>
            <person name="Tsolas J.M."/>
            <person name="Valente V.L."/>
            <person name="Venter E."/>
            <person name="Venter J.C."/>
            <person name="Vicario S."/>
            <person name="Vieira F.G."/>
            <person name="Vilella A.J."/>
            <person name="Villasante A."/>
            <person name="Walenz B."/>
            <person name="Wang J."/>
            <person name="Wasserman M."/>
            <person name="Watts T."/>
            <person name="Wilson D."/>
            <person name="Wilson R.K."/>
            <person name="Wing R.A."/>
            <person name="Wolfner M.F."/>
            <person name="Wong A."/>
            <person name="Wong G.K."/>
            <person name="Wu C.I."/>
            <person name="Wu G."/>
            <person name="Yamamoto D."/>
            <person name="Yang H.P."/>
            <person name="Yang S.P."/>
            <person name="Yorke J.A."/>
            <person name="Yoshida K."/>
            <person name="Zdobnov E."/>
            <person name="Zhang P."/>
            <person name="Zhang Y."/>
            <person name="Zimin A.V."/>
            <person name="Baldwin J."/>
            <person name="Abdouelleil A."/>
            <person name="Abdulkadir J."/>
            <person name="Abebe A."/>
            <person name="Abera B."/>
            <person name="Abreu J."/>
            <person name="Acer S.C."/>
            <person name="Aftuck L."/>
            <person name="Alexander A."/>
            <person name="An P."/>
            <person name="Anderson E."/>
            <person name="Anderson S."/>
            <person name="Arachi H."/>
            <person name="Azer M."/>
            <person name="Bachantsang P."/>
            <person name="Barry A."/>
            <person name="Bayul T."/>
            <person name="Berlin A."/>
            <person name="Bessette D."/>
            <person name="Bloom T."/>
            <person name="Blye J."/>
            <person name="Boguslavskiy L."/>
            <person name="Bonnet C."/>
            <person name="Boukhgalter B."/>
            <person name="Bourzgui I."/>
            <person name="Brown A."/>
            <person name="Cahill P."/>
            <person name="Channer S."/>
            <person name="Cheshatsang Y."/>
            <person name="Chuda L."/>
            <person name="Citroen M."/>
            <person name="Collymore A."/>
            <person name="Cooke P."/>
            <person name="Costello M."/>
            <person name="D'Aco K."/>
            <person name="Daza R."/>
            <person name="De Haan G."/>
            <person name="DeGray S."/>
            <person name="DeMaso C."/>
            <person name="Dhargay N."/>
            <person name="Dooley K."/>
            <person name="Dooley E."/>
            <person name="Doricent M."/>
            <person name="Dorje P."/>
            <person name="Dorjee K."/>
            <person name="Dupes A."/>
            <person name="Elong R."/>
            <person name="Falk J."/>
            <person name="Farina A."/>
            <person name="Faro S."/>
            <person name="Ferguson D."/>
            <person name="Fisher S."/>
            <person name="Foley C.D."/>
            <person name="Franke A."/>
            <person name="Friedrich D."/>
            <person name="Gadbois L."/>
            <person name="Gearin G."/>
            <person name="Gearin C.R."/>
            <person name="Giannoukos G."/>
            <person name="Goode T."/>
            <person name="Graham J."/>
            <person name="Grandbois E."/>
            <person name="Grewal S."/>
            <person name="Gyaltsen K."/>
            <person name="Hafez N."/>
            <person name="Hagos B."/>
            <person name="Hall J."/>
            <person name="Henson C."/>
            <person name="Hollinger A."/>
            <person name="Honan T."/>
            <person name="Huard M.D."/>
            <person name="Hughes L."/>
            <person name="Hurhula B."/>
            <person name="Husby M.E."/>
            <person name="Kamat A."/>
            <person name="Kanga B."/>
            <person name="Kashin S."/>
            <person name="Khazanovich D."/>
            <person name="Kisner P."/>
            <person name="Lance K."/>
            <person name="Lara M."/>
            <person name="Lee W."/>
            <person name="Lennon N."/>
            <person name="Letendre F."/>
            <person name="LeVine R."/>
            <person name="Lipovsky A."/>
            <person name="Liu X."/>
            <person name="Liu J."/>
            <person name="Liu S."/>
            <person name="Lokyitsang T."/>
            <person name="Lokyitsang Y."/>
            <person name="Lubonja R."/>
            <person name="Lui A."/>
            <person name="MacDonald P."/>
            <person name="Magnisalis V."/>
            <person name="Maru K."/>
            <person name="Matthews C."/>
            <person name="McCusker W."/>
            <person name="McDonough S."/>
            <person name="Mehta T."/>
            <person name="Meldrim J."/>
            <person name="Meneus L."/>
            <person name="Mihai O."/>
            <person name="Mihalev A."/>
            <person name="Mihova T."/>
            <person name="Mittelman R."/>
            <person name="Mlenga V."/>
            <person name="Montmayeur A."/>
            <person name="Mulrain L."/>
            <person name="Navidi A."/>
            <person name="Naylor J."/>
            <person name="Negash T."/>
            <person name="Nguyen T."/>
            <person name="Nguyen N."/>
            <person name="Nicol R."/>
            <person name="Norbu C."/>
            <person name="Norbu N."/>
            <person name="Novod N."/>
            <person name="O'Neill B."/>
            <person name="Osman S."/>
            <person name="Markiewicz E."/>
            <person name="Oyono O.L."/>
            <person name="Patti C."/>
            <person name="Phunkhang P."/>
            <person name="Pierre F."/>
            <person name="Priest M."/>
            <person name="Raghuraman S."/>
            <person name="Rege F."/>
            <person name="Reyes R."/>
            <person name="Rise C."/>
            <person name="Rogov P."/>
            <person name="Ross K."/>
            <person name="Ryan E."/>
            <person name="Settipalli S."/>
            <person name="Shea T."/>
            <person name="Sherpa N."/>
            <person name="Shi L."/>
            <person name="Shih D."/>
            <person name="Sparrow T."/>
            <person name="Spaulding J."/>
            <person name="Stalker J."/>
            <person name="Stange-Thomann N."/>
            <person name="Stavropoulos S."/>
            <person name="Stone C."/>
            <person name="Strader C."/>
            <person name="Tesfaye S."/>
            <person name="Thomson T."/>
            <person name="Thoulutsang Y."/>
            <person name="Thoulutsang D."/>
            <person name="Topham K."/>
            <person name="Topping I."/>
            <person name="Tsamla T."/>
            <person name="Vassiliev H."/>
            <person name="Vo A."/>
            <person name="Wangchuk T."/>
            <person name="Wangdi T."/>
            <person name="Weiand M."/>
            <person name="Wilkinson J."/>
            <person name="Wilson A."/>
            <person name="Yadav S."/>
            <person name="Young G."/>
            <person name="Yu Q."/>
            <person name="Zembek L."/>
            <person name="Zhong D."/>
            <person name="Zimmer A."/>
            <person name="Zwirko Z."/>
            <person name="Jaffe D.B."/>
            <person name="Alvarez P."/>
            <person name="Brockman W."/>
            <person name="Butler J."/>
            <person name="Chin C."/>
            <person name="Gnerre S."/>
            <person name="Grabherr M."/>
            <person name="Kleber M."/>
            <person name="Mauceli E."/>
            <person name="MacCallum I."/>
        </authorList>
    </citation>
    <scope>NUCLEOTIDE SEQUENCE [LARGE SCALE GENOMIC DNA]</scope>
    <source>
        <strain evidence="3">Rob3c / Tucson 14021-0248.25</strain>
    </source>
</reference>
<evidence type="ECO:0000256" key="1">
    <source>
        <dbReference type="SAM" id="MobiDB-lite"/>
    </source>
</evidence>
<dbReference type="Proteomes" id="UP000001292">
    <property type="component" value="Unassembled WGS sequence"/>
</dbReference>
<gene>
    <name evidence="2" type="primary">Dsec\GM23007</name>
    <name evidence="2" type="ORF">Dsec_GM23007</name>
</gene>
<feature type="compositionally biased region" description="Low complexity" evidence="1">
    <location>
        <begin position="1"/>
        <end position="26"/>
    </location>
</feature>
<dbReference type="EMBL" id="CH480823">
    <property type="protein sequence ID" value="EDW56244.1"/>
    <property type="molecule type" value="Genomic_DNA"/>
</dbReference>
<organism evidence="3">
    <name type="scientific">Drosophila sechellia</name>
    <name type="common">Fruit fly</name>
    <dbReference type="NCBI Taxonomy" id="7238"/>
    <lineage>
        <taxon>Eukaryota</taxon>
        <taxon>Metazoa</taxon>
        <taxon>Ecdysozoa</taxon>
        <taxon>Arthropoda</taxon>
        <taxon>Hexapoda</taxon>
        <taxon>Insecta</taxon>
        <taxon>Pterygota</taxon>
        <taxon>Neoptera</taxon>
        <taxon>Endopterygota</taxon>
        <taxon>Diptera</taxon>
        <taxon>Brachycera</taxon>
        <taxon>Muscomorpha</taxon>
        <taxon>Ephydroidea</taxon>
        <taxon>Drosophilidae</taxon>
        <taxon>Drosophila</taxon>
        <taxon>Sophophora</taxon>
    </lineage>
</organism>
<dbReference type="HOGENOM" id="CLU_1715199_0_0_1"/>
<name>B4I7E6_DROSE</name>
<proteinExistence type="predicted"/>
<evidence type="ECO:0000313" key="3">
    <source>
        <dbReference type="Proteomes" id="UP000001292"/>
    </source>
</evidence>
<keyword evidence="3" id="KW-1185">Reference proteome</keyword>
<dbReference type="SMR" id="B4I7E6"/>
<sequence length="153" mass="17064">MTAAAAATQSPPGATSPPITHHPSPSARMELSFKLGFRTRQLEQPGPSTPPGDLCSDFPFVIRSCCSCFRPNWGNDFLVTEYPEQPSVASTMNPPTYNPSGQSYSEEIHRIEEEIQDIDRLIAQKEKECEVLFLHLIRIVQSVLYQKQQSLAT</sequence>
<protein>
    <submittedName>
        <fullName evidence="2">GM23007</fullName>
    </submittedName>
</protein>